<protein>
    <recommendedName>
        <fullName evidence="4">Arrestin-like N-terminal domain-containing protein</fullName>
    </recommendedName>
</protein>
<dbReference type="AlphaFoldDB" id="A0AAD4M7V4"/>
<feature type="compositionally biased region" description="Acidic residues" evidence="1">
    <location>
        <begin position="1"/>
        <end position="10"/>
    </location>
</feature>
<evidence type="ECO:0008006" key="4">
    <source>
        <dbReference type="Google" id="ProtNLM"/>
    </source>
</evidence>
<dbReference type="InterPro" id="IPR014756">
    <property type="entry name" value="Ig_E-set"/>
</dbReference>
<sequence>MGDHTEEELPEYSPNPGRPRAGTRGFSCEHRYALQDRNGHDWISFKVKSRAADSKHMPLFFEGDTIKGEVQLELSKAETLKGLTITIRAGTTAVGQEEEIFLDRTEPIWTPASPSEAKVTGKHTHPFSISIPRDAMVAPVPKATPKSFSLPPTFSERASAAYIDYKLYVTVRRGGLRVNSKLSTSFVFLPRTVADYPSPLRTLAYAENVAILGPDADPEGWNVCDPVKITGTLFNARNVSVQCTVSDSGAFTYASNSPIPLLLTLRGTDVQALDLFATGTNLHLLRTVAIGSEAAKETGVRRSNNTFVSSVAKGVFWPHEAGAAAEISGTGDSGVRELRGELFVPKGSKQSFSFPRFACRYTFVLLPPQVPGFTPATEPEDPLLIQRITITMAGAPGVTPSSQIPPGYEVAFEGNYNVATGFLENGNQRFLHHTR</sequence>
<feature type="region of interest" description="Disordered" evidence="1">
    <location>
        <begin position="1"/>
        <end position="24"/>
    </location>
</feature>
<dbReference type="SUPFAM" id="SSF81296">
    <property type="entry name" value="E set domains"/>
    <property type="match status" value="1"/>
</dbReference>
<dbReference type="Proteomes" id="UP001203297">
    <property type="component" value="Unassembled WGS sequence"/>
</dbReference>
<dbReference type="Gene3D" id="2.60.40.640">
    <property type="match status" value="1"/>
</dbReference>
<keyword evidence="3" id="KW-1185">Reference proteome</keyword>
<organism evidence="2 3">
    <name type="scientific">Multifurca ochricompacta</name>
    <dbReference type="NCBI Taxonomy" id="376703"/>
    <lineage>
        <taxon>Eukaryota</taxon>
        <taxon>Fungi</taxon>
        <taxon>Dikarya</taxon>
        <taxon>Basidiomycota</taxon>
        <taxon>Agaricomycotina</taxon>
        <taxon>Agaricomycetes</taxon>
        <taxon>Russulales</taxon>
        <taxon>Russulaceae</taxon>
        <taxon>Multifurca</taxon>
    </lineage>
</organism>
<dbReference type="EMBL" id="WTXG01000008">
    <property type="protein sequence ID" value="KAI0303667.1"/>
    <property type="molecule type" value="Genomic_DNA"/>
</dbReference>
<comment type="caution">
    <text evidence="2">The sequence shown here is derived from an EMBL/GenBank/DDBJ whole genome shotgun (WGS) entry which is preliminary data.</text>
</comment>
<evidence type="ECO:0000313" key="2">
    <source>
        <dbReference type="EMBL" id="KAI0303667.1"/>
    </source>
</evidence>
<proteinExistence type="predicted"/>
<dbReference type="InterPro" id="IPR014752">
    <property type="entry name" value="Arrestin-like_C"/>
</dbReference>
<accession>A0AAD4M7V4</accession>
<evidence type="ECO:0000313" key="3">
    <source>
        <dbReference type="Proteomes" id="UP001203297"/>
    </source>
</evidence>
<gene>
    <name evidence="2" type="ORF">B0F90DRAFT_1892715</name>
</gene>
<name>A0AAD4M7V4_9AGAM</name>
<evidence type="ECO:0000256" key="1">
    <source>
        <dbReference type="SAM" id="MobiDB-lite"/>
    </source>
</evidence>
<reference evidence="2" key="1">
    <citation type="journal article" date="2022" name="New Phytol.">
        <title>Evolutionary transition to the ectomycorrhizal habit in the genomes of a hyperdiverse lineage of mushroom-forming fungi.</title>
        <authorList>
            <person name="Looney B."/>
            <person name="Miyauchi S."/>
            <person name="Morin E."/>
            <person name="Drula E."/>
            <person name="Courty P.E."/>
            <person name="Kohler A."/>
            <person name="Kuo A."/>
            <person name="LaButti K."/>
            <person name="Pangilinan J."/>
            <person name="Lipzen A."/>
            <person name="Riley R."/>
            <person name="Andreopoulos W."/>
            <person name="He G."/>
            <person name="Johnson J."/>
            <person name="Nolan M."/>
            <person name="Tritt A."/>
            <person name="Barry K.W."/>
            <person name="Grigoriev I.V."/>
            <person name="Nagy L.G."/>
            <person name="Hibbett D."/>
            <person name="Henrissat B."/>
            <person name="Matheny P.B."/>
            <person name="Labbe J."/>
            <person name="Martin F.M."/>
        </authorList>
    </citation>
    <scope>NUCLEOTIDE SEQUENCE</scope>
    <source>
        <strain evidence="2">BPL690</strain>
    </source>
</reference>